<comment type="cofactor">
    <cofactor evidence="1">
        <name>pyridoxal 5'-phosphate</name>
        <dbReference type="ChEBI" id="CHEBI:597326"/>
    </cofactor>
</comment>
<evidence type="ECO:0000256" key="4">
    <source>
        <dbReference type="ARBA" id="ARBA00022898"/>
    </source>
</evidence>
<dbReference type="InterPro" id="IPR004839">
    <property type="entry name" value="Aminotransferase_I/II_large"/>
</dbReference>
<evidence type="ECO:0000256" key="2">
    <source>
        <dbReference type="ARBA" id="ARBA00022576"/>
    </source>
</evidence>
<protein>
    <submittedName>
        <fullName evidence="6">PLP-dependent aminotransferase family protein</fullName>
    </submittedName>
</protein>
<evidence type="ECO:0000256" key="3">
    <source>
        <dbReference type="ARBA" id="ARBA00022679"/>
    </source>
</evidence>
<accession>A0A5C4QA69</accession>
<feature type="domain" description="Aminotransferase class I/classII large" evidence="5">
    <location>
        <begin position="73"/>
        <end position="405"/>
    </location>
</feature>
<keyword evidence="3 6" id="KW-0808">Transferase</keyword>
<dbReference type="SUPFAM" id="SSF53383">
    <property type="entry name" value="PLP-dependent transferases"/>
    <property type="match status" value="1"/>
</dbReference>
<dbReference type="GO" id="GO:1901605">
    <property type="term" value="P:alpha-amino acid metabolic process"/>
    <property type="evidence" value="ECO:0007669"/>
    <property type="project" value="TreeGrafter"/>
</dbReference>
<organism evidence="6 7">
    <name type="scientific">Micromonospora orduensis</name>
    <dbReference type="NCBI Taxonomy" id="1420891"/>
    <lineage>
        <taxon>Bacteria</taxon>
        <taxon>Bacillati</taxon>
        <taxon>Actinomycetota</taxon>
        <taxon>Actinomycetes</taxon>
        <taxon>Micromonosporales</taxon>
        <taxon>Micromonosporaceae</taxon>
        <taxon>Micromonospora</taxon>
    </lineage>
</organism>
<dbReference type="Pfam" id="PF00155">
    <property type="entry name" value="Aminotran_1_2"/>
    <property type="match status" value="1"/>
</dbReference>
<comment type="caution">
    <text evidence="6">The sequence shown here is derived from an EMBL/GenBank/DDBJ whole genome shotgun (WGS) entry which is preliminary data.</text>
</comment>
<evidence type="ECO:0000259" key="5">
    <source>
        <dbReference type="Pfam" id="PF00155"/>
    </source>
</evidence>
<dbReference type="InterPro" id="IPR015422">
    <property type="entry name" value="PyrdxlP-dep_Trfase_small"/>
</dbReference>
<dbReference type="InterPro" id="IPR015424">
    <property type="entry name" value="PyrdxlP-dep_Trfase"/>
</dbReference>
<dbReference type="PANTHER" id="PTHR42790:SF19">
    <property type="entry name" value="KYNURENINE_ALPHA-AMINOADIPATE AMINOTRANSFERASE, MITOCHONDRIAL"/>
    <property type="match status" value="1"/>
</dbReference>
<dbReference type="PANTHER" id="PTHR42790">
    <property type="entry name" value="AMINOTRANSFERASE"/>
    <property type="match status" value="1"/>
</dbReference>
<evidence type="ECO:0000313" key="7">
    <source>
        <dbReference type="Proteomes" id="UP000306145"/>
    </source>
</evidence>
<dbReference type="CDD" id="cd00609">
    <property type="entry name" value="AAT_like"/>
    <property type="match status" value="1"/>
</dbReference>
<dbReference type="Gene3D" id="3.40.640.10">
    <property type="entry name" value="Type I PLP-dependent aspartate aminotransferase-like (Major domain)"/>
    <property type="match status" value="1"/>
</dbReference>
<keyword evidence="2 6" id="KW-0032">Aminotransferase</keyword>
<dbReference type="GO" id="GO:0030170">
    <property type="term" value="F:pyridoxal phosphate binding"/>
    <property type="evidence" value="ECO:0007669"/>
    <property type="project" value="InterPro"/>
</dbReference>
<dbReference type="AlphaFoldDB" id="A0A5C4QA69"/>
<evidence type="ECO:0000313" key="6">
    <source>
        <dbReference type="EMBL" id="TNH22693.1"/>
    </source>
</evidence>
<dbReference type="GO" id="GO:0008483">
    <property type="term" value="F:transaminase activity"/>
    <property type="evidence" value="ECO:0007669"/>
    <property type="project" value="UniProtKB-KW"/>
</dbReference>
<proteinExistence type="predicted"/>
<sequence>MTVLKVDDLHPSVSDPVLTAMNFLNEITTRFPDAISFAPGAPYAPFLTDVDVAACLQRYLDHRGVPVATLLRYGPAAGEINDLIAGALAAEEGIQVPPEAIVVTVGCQEALFVTLRAIMAAPTDVLLAVDPCYVGLAGAASVLGIDVVGVPEAEDGVEATDVAAACAAVRRSGRRPRALYLVPDFANPSGSRLSLAARHRLLAVAEQEDLLLLEDNPYGFTSGDDALPVLKALDTRQRVVYLGTMSKVCAPGVRVGYAVADQRVLTASGSVGLLADRLTGIKSMITVNTSPVAQAIVGGMLLAGEALRSREQAAHYRANLAVLVAELAGNLPADVSWRAPDGGFFVTIRLPFPAGQELVEVCAREYGVLYTPMGNFYLAAPDDNRIRLSCSNLTAPEIVTGVDRLCQFIRDRR</sequence>
<dbReference type="InterPro" id="IPR050859">
    <property type="entry name" value="Class-I_PLP-dep_aminotransf"/>
</dbReference>
<name>A0A5C4QA69_9ACTN</name>
<evidence type="ECO:0000256" key="1">
    <source>
        <dbReference type="ARBA" id="ARBA00001933"/>
    </source>
</evidence>
<dbReference type="Gene3D" id="3.90.1150.10">
    <property type="entry name" value="Aspartate Aminotransferase, domain 1"/>
    <property type="match status" value="1"/>
</dbReference>
<dbReference type="OrthoDB" id="199743at2"/>
<dbReference type="RefSeq" id="WP_139587499.1">
    <property type="nucleotide sequence ID" value="NZ_VDFY01000257.1"/>
</dbReference>
<gene>
    <name evidence="6" type="ORF">FHG89_28535</name>
</gene>
<keyword evidence="4" id="KW-0663">Pyridoxal phosphate</keyword>
<dbReference type="Proteomes" id="UP000306145">
    <property type="component" value="Unassembled WGS sequence"/>
</dbReference>
<dbReference type="EMBL" id="VDFY01000257">
    <property type="protein sequence ID" value="TNH22693.1"/>
    <property type="molecule type" value="Genomic_DNA"/>
</dbReference>
<dbReference type="InterPro" id="IPR015421">
    <property type="entry name" value="PyrdxlP-dep_Trfase_major"/>
</dbReference>
<reference evidence="6 7" key="1">
    <citation type="submission" date="2019-06" db="EMBL/GenBank/DDBJ databases">
        <title>Micromonospora ordensis sp. nov., isolated from deep marine sediment.</title>
        <authorList>
            <person name="Veyisoglu A."/>
            <person name="Carro L."/>
            <person name="Klenk H.-P."/>
            <person name="Sahin N."/>
        </authorList>
    </citation>
    <scope>NUCLEOTIDE SEQUENCE [LARGE SCALE GENOMIC DNA]</scope>
    <source>
        <strain evidence="6 7">S2509</strain>
    </source>
</reference>
<keyword evidence="7" id="KW-1185">Reference proteome</keyword>